<dbReference type="RefSeq" id="WP_096054122.1">
    <property type="nucleotide sequence ID" value="NZ_CP023344.1"/>
</dbReference>
<dbReference type="Pfam" id="PF08713">
    <property type="entry name" value="DNA_alkylation"/>
    <property type="match status" value="1"/>
</dbReference>
<dbReference type="Gene3D" id="1.25.40.290">
    <property type="entry name" value="ARM repeat domains"/>
    <property type="match status" value="1"/>
</dbReference>
<organism evidence="1 2">
    <name type="scientific">Nibricoccus aquaticus</name>
    <dbReference type="NCBI Taxonomy" id="2576891"/>
    <lineage>
        <taxon>Bacteria</taxon>
        <taxon>Pseudomonadati</taxon>
        <taxon>Verrucomicrobiota</taxon>
        <taxon>Opitutia</taxon>
        <taxon>Opitutales</taxon>
        <taxon>Opitutaceae</taxon>
        <taxon>Nibricoccus</taxon>
    </lineage>
</organism>
<keyword evidence="2" id="KW-1185">Reference proteome</keyword>
<dbReference type="AlphaFoldDB" id="A0A290Q2F0"/>
<evidence type="ECO:0000313" key="1">
    <source>
        <dbReference type="EMBL" id="ATC62487.1"/>
    </source>
</evidence>
<dbReference type="KEGG" id="vbh:CMV30_00015"/>
<dbReference type="SUPFAM" id="SSF48371">
    <property type="entry name" value="ARM repeat"/>
    <property type="match status" value="1"/>
</dbReference>
<accession>A0A290Q2F0</accession>
<name>A0A290Q2F0_9BACT</name>
<evidence type="ECO:0000313" key="2">
    <source>
        <dbReference type="Proteomes" id="UP000217265"/>
    </source>
</evidence>
<sequence>MSDAPALKEWFNAARYRWFADELASLTPRFDRKKFLAHTLPGLDERSLLQRIRRTSEAMSATLPADYPKALAVLKKLAPRFDHNFVTLVLPDFVGLYGHDDFDASMDALAFFTRFGSAEFAIREFLKRDLPRTLAVMERWSLDKNEHLRRLASEGCRPRLPWSFRLPALIADPSPVAPILENLRADDSLYVRKSVANHLNDITKDHPDWTLATLRRWTTKNPHTAWIARRALRTLIKAGHPEALALFGVKPGAFVRVENLTLSAPAITLGDRLSFSYDVTSTSSRSQRIVADYAVHYVKKSGDLSRKVFKLSEFDLPARSRVSLKKSQRFQNFTTRTHYAGEHRIELLLNGQSVASTSFMLHVTSPKSRLLT</sequence>
<reference evidence="1 2" key="1">
    <citation type="submission" date="2017-09" db="EMBL/GenBank/DDBJ databases">
        <title>Complete genome sequence of Verrucomicrobial strain HZ-65, isolated from freshwater.</title>
        <authorList>
            <person name="Choi A."/>
        </authorList>
    </citation>
    <scope>NUCLEOTIDE SEQUENCE [LARGE SCALE GENOMIC DNA]</scope>
    <source>
        <strain evidence="1 2">HZ-65</strain>
    </source>
</reference>
<dbReference type="InterPro" id="IPR016024">
    <property type="entry name" value="ARM-type_fold"/>
</dbReference>
<proteinExistence type="predicted"/>
<protein>
    <submittedName>
        <fullName evidence="1">DNA alkylation repair protein</fullName>
    </submittedName>
</protein>
<gene>
    <name evidence="1" type="ORF">CMV30_00015</name>
</gene>
<dbReference type="Proteomes" id="UP000217265">
    <property type="component" value="Chromosome"/>
</dbReference>
<dbReference type="InterPro" id="IPR014825">
    <property type="entry name" value="DNA_alkylation"/>
</dbReference>
<dbReference type="EMBL" id="CP023344">
    <property type="protein sequence ID" value="ATC62487.1"/>
    <property type="molecule type" value="Genomic_DNA"/>
</dbReference>
<dbReference type="OrthoDB" id="9797162at2"/>